<accession>A0A517TXV0</accession>
<dbReference type="Pfam" id="PF01638">
    <property type="entry name" value="HxlR"/>
    <property type="match status" value="1"/>
</dbReference>
<dbReference type="Proteomes" id="UP000317909">
    <property type="component" value="Chromosome"/>
</dbReference>
<proteinExistence type="predicted"/>
<dbReference type="InterPro" id="IPR036388">
    <property type="entry name" value="WH-like_DNA-bd_sf"/>
</dbReference>
<feature type="domain" description="HTH hxlR-type" evidence="1">
    <location>
        <begin position="1"/>
        <end position="78"/>
    </location>
</feature>
<dbReference type="OrthoDB" id="9791143at2"/>
<dbReference type="KEGG" id="llh:I41_23970"/>
<evidence type="ECO:0000259" key="1">
    <source>
        <dbReference type="PROSITE" id="PS51118"/>
    </source>
</evidence>
<sequence length="86" mass="9425">MACGKRHFNEFCRSPERLATNILAERWERLVSHGLAAKHASADQSGRDAYRLTVKGKSFGPLLAAMAVRGLSHVKGTKAELTPSFD</sequence>
<protein>
    <submittedName>
        <fullName evidence="2">HxlR-like helix-turn-helix</fullName>
    </submittedName>
</protein>
<gene>
    <name evidence="2" type="ORF">I41_23970</name>
</gene>
<dbReference type="SUPFAM" id="SSF46785">
    <property type="entry name" value="Winged helix' DNA-binding domain"/>
    <property type="match status" value="1"/>
</dbReference>
<dbReference type="InterPro" id="IPR002577">
    <property type="entry name" value="HTH_HxlR"/>
</dbReference>
<keyword evidence="3" id="KW-1185">Reference proteome</keyword>
<name>A0A517TXV0_9BACT</name>
<reference evidence="2 3" key="1">
    <citation type="submission" date="2019-02" db="EMBL/GenBank/DDBJ databases">
        <title>Deep-cultivation of Planctomycetes and their phenomic and genomic characterization uncovers novel biology.</title>
        <authorList>
            <person name="Wiegand S."/>
            <person name="Jogler M."/>
            <person name="Boedeker C."/>
            <person name="Pinto D."/>
            <person name="Vollmers J."/>
            <person name="Rivas-Marin E."/>
            <person name="Kohn T."/>
            <person name="Peeters S.H."/>
            <person name="Heuer A."/>
            <person name="Rast P."/>
            <person name="Oberbeckmann S."/>
            <person name="Bunk B."/>
            <person name="Jeske O."/>
            <person name="Meyerdierks A."/>
            <person name="Storesund J.E."/>
            <person name="Kallscheuer N."/>
            <person name="Luecker S."/>
            <person name="Lage O.M."/>
            <person name="Pohl T."/>
            <person name="Merkel B.J."/>
            <person name="Hornburger P."/>
            <person name="Mueller R.-W."/>
            <person name="Bruemmer F."/>
            <person name="Labrenz M."/>
            <person name="Spormann A.M."/>
            <person name="Op den Camp H."/>
            <person name="Overmann J."/>
            <person name="Amann R."/>
            <person name="Jetten M.S.M."/>
            <person name="Mascher T."/>
            <person name="Medema M.H."/>
            <person name="Devos D.P."/>
            <person name="Kaster A.-K."/>
            <person name="Ovreas L."/>
            <person name="Rohde M."/>
            <person name="Galperin M.Y."/>
            <person name="Jogler C."/>
        </authorList>
    </citation>
    <scope>NUCLEOTIDE SEQUENCE [LARGE SCALE GENOMIC DNA]</scope>
    <source>
        <strain evidence="2 3">I41</strain>
    </source>
</reference>
<organism evidence="2 3">
    <name type="scientific">Lacipirellula limnantheis</name>
    <dbReference type="NCBI Taxonomy" id="2528024"/>
    <lineage>
        <taxon>Bacteria</taxon>
        <taxon>Pseudomonadati</taxon>
        <taxon>Planctomycetota</taxon>
        <taxon>Planctomycetia</taxon>
        <taxon>Pirellulales</taxon>
        <taxon>Lacipirellulaceae</taxon>
        <taxon>Lacipirellula</taxon>
    </lineage>
</organism>
<dbReference type="EMBL" id="CP036339">
    <property type="protein sequence ID" value="QDT73208.1"/>
    <property type="molecule type" value="Genomic_DNA"/>
</dbReference>
<dbReference type="Gene3D" id="1.10.10.10">
    <property type="entry name" value="Winged helix-like DNA-binding domain superfamily/Winged helix DNA-binding domain"/>
    <property type="match status" value="1"/>
</dbReference>
<dbReference type="PROSITE" id="PS51118">
    <property type="entry name" value="HTH_HXLR"/>
    <property type="match status" value="1"/>
</dbReference>
<dbReference type="InterPro" id="IPR036390">
    <property type="entry name" value="WH_DNA-bd_sf"/>
</dbReference>
<evidence type="ECO:0000313" key="2">
    <source>
        <dbReference type="EMBL" id="QDT73208.1"/>
    </source>
</evidence>
<evidence type="ECO:0000313" key="3">
    <source>
        <dbReference type="Proteomes" id="UP000317909"/>
    </source>
</evidence>
<dbReference type="AlphaFoldDB" id="A0A517TXV0"/>